<evidence type="ECO:0000313" key="2">
    <source>
        <dbReference type="EMBL" id="CAA2103140.1"/>
    </source>
</evidence>
<dbReference type="AlphaFoldDB" id="A0A679J3G0"/>
<dbReference type="EMBL" id="LR743504">
    <property type="protein sequence ID" value="CAA2103140.1"/>
    <property type="molecule type" value="Genomic_DNA"/>
</dbReference>
<reference evidence="2" key="1">
    <citation type="submission" date="2019-12" db="EMBL/GenBank/DDBJ databases">
        <authorList>
            <person name="Cremers G."/>
        </authorList>
    </citation>
    <scope>NUCLEOTIDE SEQUENCE</scope>
    <source>
        <strain evidence="2">Mbul1</strain>
    </source>
</reference>
<evidence type="ECO:0000259" key="1">
    <source>
        <dbReference type="Pfam" id="PF07811"/>
    </source>
</evidence>
<dbReference type="InterPro" id="IPR012495">
    <property type="entry name" value="TadE-like_dom"/>
</dbReference>
<dbReference type="Pfam" id="PF07811">
    <property type="entry name" value="TadE"/>
    <property type="match status" value="1"/>
</dbReference>
<accession>A0A679J3G0</accession>
<name>A0A679J3G0_9HYPH</name>
<proteinExistence type="predicted"/>
<feature type="domain" description="TadE-like" evidence="1">
    <location>
        <begin position="16"/>
        <end position="55"/>
    </location>
</feature>
<organism evidence="2">
    <name type="scientific">Methylobacterium bullatum</name>
    <dbReference type="NCBI Taxonomy" id="570505"/>
    <lineage>
        <taxon>Bacteria</taxon>
        <taxon>Pseudomonadati</taxon>
        <taxon>Pseudomonadota</taxon>
        <taxon>Alphaproteobacteria</taxon>
        <taxon>Hyphomicrobiales</taxon>
        <taxon>Methylobacteriaceae</taxon>
        <taxon>Methylobacterium</taxon>
    </lineage>
</organism>
<protein>
    <recommendedName>
        <fullName evidence="1">TadE-like domain-containing protein</fullName>
    </recommendedName>
</protein>
<sequence length="192" mass="20743">MRAVILCRRFVTERSGVSAVEFALVAPVMILLFMGTIELPRAYTTGQHANRAARSMADLISRKTLTAQEVDGVYKTGRNMMAPYDATDAKIVLTAAGVYQQKDGSFKAKVCSSTAVNAQKYAASTDLGAPPPSEAVDKARYVIAKMTIEYKPIFDIFPALTAFSFEKEVTWPVRAMNGKPIILPGGVACPAT</sequence>
<gene>
    <name evidence="2" type="ORF">MBUL_02042</name>
</gene>